<reference evidence="2" key="1">
    <citation type="journal article" date="2022" name="bioRxiv">
        <title>Sequencing and chromosome-scale assembly of the giantPleurodeles waltlgenome.</title>
        <authorList>
            <person name="Brown T."/>
            <person name="Elewa A."/>
            <person name="Iarovenko S."/>
            <person name="Subramanian E."/>
            <person name="Araus A.J."/>
            <person name="Petzold A."/>
            <person name="Susuki M."/>
            <person name="Suzuki K.-i.T."/>
            <person name="Hayashi T."/>
            <person name="Toyoda A."/>
            <person name="Oliveira C."/>
            <person name="Osipova E."/>
            <person name="Leigh N.D."/>
            <person name="Simon A."/>
            <person name="Yun M.H."/>
        </authorList>
    </citation>
    <scope>NUCLEOTIDE SEQUENCE</scope>
    <source>
        <strain evidence="2">20211129_DDA</strain>
        <tissue evidence="2">Liver</tissue>
    </source>
</reference>
<feature type="region of interest" description="Disordered" evidence="1">
    <location>
        <begin position="1"/>
        <end position="116"/>
    </location>
</feature>
<proteinExistence type="predicted"/>
<protein>
    <submittedName>
        <fullName evidence="2">Uncharacterized protein</fullName>
    </submittedName>
</protein>
<evidence type="ECO:0000313" key="3">
    <source>
        <dbReference type="Proteomes" id="UP001066276"/>
    </source>
</evidence>
<keyword evidence="3" id="KW-1185">Reference proteome</keyword>
<evidence type="ECO:0000256" key="1">
    <source>
        <dbReference type="SAM" id="MobiDB-lite"/>
    </source>
</evidence>
<dbReference type="Proteomes" id="UP001066276">
    <property type="component" value="Chromosome 5"/>
</dbReference>
<organism evidence="2 3">
    <name type="scientific">Pleurodeles waltl</name>
    <name type="common">Iberian ribbed newt</name>
    <dbReference type="NCBI Taxonomy" id="8319"/>
    <lineage>
        <taxon>Eukaryota</taxon>
        <taxon>Metazoa</taxon>
        <taxon>Chordata</taxon>
        <taxon>Craniata</taxon>
        <taxon>Vertebrata</taxon>
        <taxon>Euteleostomi</taxon>
        <taxon>Amphibia</taxon>
        <taxon>Batrachia</taxon>
        <taxon>Caudata</taxon>
        <taxon>Salamandroidea</taxon>
        <taxon>Salamandridae</taxon>
        <taxon>Pleurodelinae</taxon>
        <taxon>Pleurodeles</taxon>
    </lineage>
</organism>
<feature type="compositionally biased region" description="Polar residues" evidence="1">
    <location>
        <begin position="7"/>
        <end position="19"/>
    </location>
</feature>
<evidence type="ECO:0000313" key="2">
    <source>
        <dbReference type="EMBL" id="KAJ1153548.1"/>
    </source>
</evidence>
<name>A0AAV7RNL0_PLEWA</name>
<dbReference type="AlphaFoldDB" id="A0AAV7RNL0"/>
<feature type="compositionally biased region" description="Basic residues" evidence="1">
    <location>
        <begin position="46"/>
        <end position="56"/>
    </location>
</feature>
<dbReference type="EMBL" id="JANPWB010000009">
    <property type="protein sequence ID" value="KAJ1153548.1"/>
    <property type="molecule type" value="Genomic_DNA"/>
</dbReference>
<accession>A0AAV7RNL0</accession>
<gene>
    <name evidence="2" type="ORF">NDU88_006307</name>
</gene>
<comment type="caution">
    <text evidence="2">The sequence shown here is derived from an EMBL/GenBank/DDBJ whole genome shotgun (WGS) entry which is preliminary data.</text>
</comment>
<sequence>MPLGRLQQDQGRARSTGSRESARWGEVPPGPSVSLGRSGTHNPVARSRRARRRTRAAHSTPAAARCTTQGRGFQREEGPQDSSRYRRFSTDRRSPQFHGEGSAAPPGGLLQGARTP</sequence>